<evidence type="ECO:0000313" key="1">
    <source>
        <dbReference type="EMBL" id="MBB3986152.1"/>
    </source>
</evidence>
<dbReference type="EMBL" id="JACIEJ010000005">
    <property type="protein sequence ID" value="MBB3986152.1"/>
    <property type="molecule type" value="Genomic_DNA"/>
</dbReference>
<dbReference type="RefSeq" id="WP_183966302.1">
    <property type="nucleotide sequence ID" value="NZ_BAABBZ010000007.1"/>
</dbReference>
<reference evidence="1 2" key="1">
    <citation type="submission" date="2020-08" db="EMBL/GenBank/DDBJ databases">
        <title>Genomic Encyclopedia of Type Strains, Phase IV (KMG-IV): sequencing the most valuable type-strain genomes for metagenomic binning, comparative biology and taxonomic classification.</title>
        <authorList>
            <person name="Goeker M."/>
        </authorList>
    </citation>
    <scope>NUCLEOTIDE SEQUENCE [LARGE SCALE GENOMIC DNA]</scope>
    <source>
        <strain evidence="1 2">DSM 102235</strain>
    </source>
</reference>
<gene>
    <name evidence="1" type="ORF">GGQ68_002490</name>
</gene>
<evidence type="ECO:0000313" key="2">
    <source>
        <dbReference type="Proteomes" id="UP000541426"/>
    </source>
</evidence>
<accession>A0A7W6DNS7</accession>
<organism evidence="1 2">
    <name type="scientific">Sagittula marina</name>
    <dbReference type="NCBI Taxonomy" id="943940"/>
    <lineage>
        <taxon>Bacteria</taxon>
        <taxon>Pseudomonadati</taxon>
        <taxon>Pseudomonadota</taxon>
        <taxon>Alphaproteobacteria</taxon>
        <taxon>Rhodobacterales</taxon>
        <taxon>Roseobacteraceae</taxon>
        <taxon>Sagittula</taxon>
    </lineage>
</organism>
<name>A0A7W6DNS7_9RHOB</name>
<dbReference type="Proteomes" id="UP000541426">
    <property type="component" value="Unassembled WGS sequence"/>
</dbReference>
<protein>
    <submittedName>
        <fullName evidence="1">Uncharacterized protein</fullName>
    </submittedName>
</protein>
<proteinExistence type="predicted"/>
<dbReference type="AlphaFoldDB" id="A0A7W6DNS7"/>
<sequence>MKPTDLDLIGNTIARDPATQIGARDRLLLDLRRAGFTVTPARFARSMTSSTPDVFTYEIGDASTGRAVTSMIVEVAPSGHIRIFLGVADAKIGAIIATLYDRAIGSEVAA</sequence>
<comment type="caution">
    <text evidence="1">The sequence shown here is derived from an EMBL/GenBank/DDBJ whole genome shotgun (WGS) entry which is preliminary data.</text>
</comment>
<keyword evidence="2" id="KW-1185">Reference proteome</keyword>